<proteinExistence type="predicted"/>
<dbReference type="Gene3D" id="2.60.40.10">
    <property type="entry name" value="Immunoglobulins"/>
    <property type="match status" value="1"/>
</dbReference>
<dbReference type="Proteomes" id="UP000286100">
    <property type="component" value="Unassembled WGS sequence"/>
</dbReference>
<organism evidence="3 4">
    <name type="scientific">Sphingomonas cavernae</name>
    <dbReference type="NCBI Taxonomy" id="2320861"/>
    <lineage>
        <taxon>Bacteria</taxon>
        <taxon>Pseudomonadati</taxon>
        <taxon>Pseudomonadota</taxon>
        <taxon>Alphaproteobacteria</taxon>
        <taxon>Sphingomonadales</taxon>
        <taxon>Sphingomonadaceae</taxon>
        <taxon>Sphingomonas</taxon>
    </lineage>
</organism>
<dbReference type="OrthoDB" id="511700at2"/>
<gene>
    <name evidence="3" type="ORF">D3876_18110</name>
</gene>
<keyword evidence="1" id="KW-0732">Signal</keyword>
<dbReference type="AlphaFoldDB" id="A0A418W6X2"/>
<comment type="caution">
    <text evidence="3">The sequence shown here is derived from an EMBL/GenBank/DDBJ whole genome shotgun (WGS) entry which is preliminary data.</text>
</comment>
<evidence type="ECO:0000259" key="2">
    <source>
        <dbReference type="Pfam" id="PF00345"/>
    </source>
</evidence>
<feature type="signal peptide" evidence="1">
    <location>
        <begin position="1"/>
        <end position="24"/>
    </location>
</feature>
<dbReference type="EMBL" id="QYUM01000004">
    <property type="protein sequence ID" value="RJF85791.1"/>
    <property type="molecule type" value="Genomic_DNA"/>
</dbReference>
<dbReference type="InterPro" id="IPR050643">
    <property type="entry name" value="Periplasmic_pilus_chap"/>
</dbReference>
<dbReference type="GO" id="GO:0030288">
    <property type="term" value="C:outer membrane-bounded periplasmic space"/>
    <property type="evidence" value="ECO:0007669"/>
    <property type="project" value="InterPro"/>
</dbReference>
<evidence type="ECO:0000313" key="3">
    <source>
        <dbReference type="EMBL" id="RJF85791.1"/>
    </source>
</evidence>
<dbReference type="SUPFAM" id="SSF49354">
    <property type="entry name" value="PapD-like"/>
    <property type="match status" value="1"/>
</dbReference>
<name>A0A418W6X2_9SPHN</name>
<evidence type="ECO:0000256" key="1">
    <source>
        <dbReference type="SAM" id="SignalP"/>
    </source>
</evidence>
<reference evidence="3 4" key="1">
    <citation type="submission" date="2018-09" db="EMBL/GenBank/DDBJ databases">
        <authorList>
            <person name="Zhu H."/>
        </authorList>
    </citation>
    <scope>NUCLEOTIDE SEQUENCE [LARGE SCALE GENOMIC DNA]</scope>
    <source>
        <strain evidence="3 4">K2R01-6</strain>
    </source>
</reference>
<dbReference type="Pfam" id="PF00345">
    <property type="entry name" value="PapD_N"/>
    <property type="match status" value="1"/>
</dbReference>
<dbReference type="InterPro" id="IPR013783">
    <property type="entry name" value="Ig-like_fold"/>
</dbReference>
<dbReference type="InterPro" id="IPR008962">
    <property type="entry name" value="PapD-like_sf"/>
</dbReference>
<dbReference type="GO" id="GO:0071555">
    <property type="term" value="P:cell wall organization"/>
    <property type="evidence" value="ECO:0007669"/>
    <property type="project" value="InterPro"/>
</dbReference>
<dbReference type="PANTHER" id="PTHR30251:SF4">
    <property type="entry name" value="SLR1668 PROTEIN"/>
    <property type="match status" value="1"/>
</dbReference>
<dbReference type="PANTHER" id="PTHR30251">
    <property type="entry name" value="PILUS ASSEMBLY CHAPERONE"/>
    <property type="match status" value="1"/>
</dbReference>
<protein>
    <submittedName>
        <fullName evidence="3">Molecular chaperone</fullName>
    </submittedName>
</protein>
<feature type="domain" description="Pili assembly chaperone N-terminal" evidence="2">
    <location>
        <begin position="27"/>
        <end position="146"/>
    </location>
</feature>
<sequence>MARMRVHRLGMVAALLVTATPLSAGSLEIGPTRVQMIGPERTATLTIRNVDSAPSNIQVRTVDWSQPEGADLYAPSKQLLASPPMVTLAPGESQVIRLVVEDLPKVPGETAFRLILDEIRPQRAEGGAGVQAALRALVPVFVTPSTQSRPKLRWTAARSGQNVLLTAHNDGDARDRLVNLNVTAGGKAVGDPLEGYVLSRARRSWTLAAVPAATSLRVAAEGDYGAVQADVPIGQ</sequence>
<accession>A0A418W6X2</accession>
<dbReference type="RefSeq" id="WP_119764884.1">
    <property type="nucleotide sequence ID" value="NZ_QYUM01000004.1"/>
</dbReference>
<dbReference type="InterPro" id="IPR016147">
    <property type="entry name" value="Pili_assmbl_chaperone_N"/>
</dbReference>
<keyword evidence="4" id="KW-1185">Reference proteome</keyword>
<evidence type="ECO:0000313" key="4">
    <source>
        <dbReference type="Proteomes" id="UP000286100"/>
    </source>
</evidence>
<feature type="chain" id="PRO_5019077901" evidence="1">
    <location>
        <begin position="25"/>
        <end position="235"/>
    </location>
</feature>